<feature type="region of interest" description="Disordered" evidence="1">
    <location>
        <begin position="1"/>
        <end position="74"/>
    </location>
</feature>
<dbReference type="KEGG" id="bmeg:BG04_377"/>
<protein>
    <submittedName>
        <fullName evidence="2">Uncharacterized protein</fullName>
    </submittedName>
</protein>
<evidence type="ECO:0000256" key="1">
    <source>
        <dbReference type="SAM" id="MobiDB-lite"/>
    </source>
</evidence>
<dbReference type="RefSeq" id="WP_016764994.1">
    <property type="nucleotide sequence ID" value="NZ_BCVB01000006.1"/>
</dbReference>
<dbReference type="EMBL" id="CP009920">
    <property type="protein sequence ID" value="AJI24615.1"/>
    <property type="molecule type" value="Genomic_DNA"/>
</dbReference>
<feature type="compositionally biased region" description="Basic and acidic residues" evidence="1">
    <location>
        <begin position="46"/>
        <end position="65"/>
    </location>
</feature>
<proteinExistence type="predicted"/>
<dbReference type="GeneID" id="93643886"/>
<sequence>MGERQKRSISNTPKKRDETEQRVTDQDETLFERFKEEETVDPMPLEDIRLEQKEEKNKTKTKDESGSENIHHKK</sequence>
<reference evidence="2 3" key="1">
    <citation type="journal article" date="2015" name="Genome Announc.">
        <title>Complete genome sequences for 35 biothreat assay-relevant bacillus species.</title>
        <authorList>
            <person name="Johnson S.L."/>
            <person name="Daligault H.E."/>
            <person name="Davenport K.W."/>
            <person name="Jaissle J."/>
            <person name="Frey K.G."/>
            <person name="Ladner J.T."/>
            <person name="Broomall S.M."/>
            <person name="Bishop-Lilly K.A."/>
            <person name="Bruce D.C."/>
            <person name="Gibbons H.S."/>
            <person name="Coyne S.R."/>
            <person name="Lo C.C."/>
            <person name="Meincke L."/>
            <person name="Munk A.C."/>
            <person name="Koroleva G.I."/>
            <person name="Rosenzweig C.N."/>
            <person name="Palacios G.F."/>
            <person name="Redden C.L."/>
            <person name="Minogue T.D."/>
            <person name="Chain P.S."/>
        </authorList>
    </citation>
    <scope>NUCLEOTIDE SEQUENCE [LARGE SCALE GENOMIC DNA]</scope>
    <source>
        <strain evidence="3">ATCC 14581 / DSM 32 / JCM 2506 / NBRC 15308 / NCIMB 9376 / NCTC 10342 / NRRL B-14308 / VKM B-512</strain>
    </source>
</reference>
<gene>
    <name evidence="2" type="ORF">BG04_377</name>
</gene>
<dbReference type="HOGENOM" id="CLU_186865_1_0_9"/>
<evidence type="ECO:0000313" key="2">
    <source>
        <dbReference type="EMBL" id="AJI24615.1"/>
    </source>
</evidence>
<organism evidence="2 3">
    <name type="scientific">Priestia megaterium (strain ATCC 14581 / DSM 32 / CCUG 1817 / JCM 2506 / NBRC 15308 / NCIMB 9376 / NCTC 10342 / NRRL B-14308 / VKM B-512 / Ford 19)</name>
    <name type="common">Bacillus megaterium</name>
    <dbReference type="NCBI Taxonomy" id="1348623"/>
    <lineage>
        <taxon>Bacteria</taxon>
        <taxon>Bacillati</taxon>
        <taxon>Bacillota</taxon>
        <taxon>Bacilli</taxon>
        <taxon>Bacillales</taxon>
        <taxon>Bacillaceae</taxon>
        <taxon>Priestia</taxon>
    </lineage>
</organism>
<dbReference type="AlphaFoldDB" id="A0A0B6AIA5"/>
<feature type="compositionally biased region" description="Basic and acidic residues" evidence="1">
    <location>
        <begin position="14"/>
        <end position="37"/>
    </location>
</feature>
<name>A0A0B6AIA5_PRIM2</name>
<evidence type="ECO:0000313" key="3">
    <source>
        <dbReference type="Proteomes" id="UP000031829"/>
    </source>
</evidence>
<dbReference type="Proteomes" id="UP000031829">
    <property type="component" value="Chromosome"/>
</dbReference>
<accession>A0A0B6AIA5</accession>